<proteinExistence type="predicted"/>
<name>A0A1B6VPG2_9PROT</name>
<evidence type="ECO:0000313" key="2">
    <source>
        <dbReference type="Proteomes" id="UP000077786"/>
    </source>
</evidence>
<sequence>MFSDMGNSRPTDNRPPVKFTLNGLLLITVFGRLRGVSQAAMGG</sequence>
<organism evidence="1 2">
    <name type="scientific">Gluconobacter cerinus</name>
    <dbReference type="NCBI Taxonomy" id="38307"/>
    <lineage>
        <taxon>Bacteria</taxon>
        <taxon>Pseudomonadati</taxon>
        <taxon>Pseudomonadota</taxon>
        <taxon>Alphaproteobacteria</taxon>
        <taxon>Acetobacterales</taxon>
        <taxon>Acetobacteraceae</taxon>
        <taxon>Gluconobacter</taxon>
    </lineage>
</organism>
<accession>A0A1B6VPG2</accession>
<dbReference type="AlphaFoldDB" id="A0A1B6VPG2"/>
<protein>
    <submittedName>
        <fullName evidence="1">Uncharacterized protein</fullName>
    </submittedName>
</protein>
<dbReference type="PATRIC" id="fig|38307.3.peg.164"/>
<evidence type="ECO:0000313" key="1">
    <source>
        <dbReference type="EMBL" id="OAJ69106.1"/>
    </source>
</evidence>
<comment type="caution">
    <text evidence="1">The sequence shown here is derived from an EMBL/GenBank/DDBJ whole genome shotgun (WGS) entry which is preliminary data.</text>
</comment>
<gene>
    <name evidence="1" type="ORF">A0123_00160</name>
</gene>
<reference evidence="1 2" key="1">
    <citation type="submission" date="2016-03" db="EMBL/GenBank/DDBJ databases">
        <title>Draft genome sequence of Gluconobacter cerinus strain CECT 9110.</title>
        <authorList>
            <person name="Sainz F."/>
            <person name="Mas A."/>
            <person name="Torija M.J."/>
        </authorList>
    </citation>
    <scope>NUCLEOTIDE SEQUENCE [LARGE SCALE GENOMIC DNA]</scope>
    <source>
        <strain evidence="1 2">CECT 9110</strain>
    </source>
</reference>
<dbReference type="Proteomes" id="UP000077786">
    <property type="component" value="Unassembled WGS sequence"/>
</dbReference>
<dbReference type="EMBL" id="LUTU01000002">
    <property type="protein sequence ID" value="OAJ69106.1"/>
    <property type="molecule type" value="Genomic_DNA"/>
</dbReference>